<evidence type="ECO:0000313" key="2">
    <source>
        <dbReference type="Proteomes" id="UP001359559"/>
    </source>
</evidence>
<evidence type="ECO:0000313" key="1">
    <source>
        <dbReference type="EMBL" id="KAK7317624.1"/>
    </source>
</evidence>
<dbReference type="AlphaFoldDB" id="A0AAN9KI78"/>
<dbReference type="Proteomes" id="UP001359559">
    <property type="component" value="Unassembled WGS sequence"/>
</dbReference>
<gene>
    <name evidence="1" type="ORF">RJT34_02019</name>
</gene>
<keyword evidence="2" id="KW-1185">Reference proteome</keyword>
<organism evidence="1 2">
    <name type="scientific">Clitoria ternatea</name>
    <name type="common">Butterfly pea</name>
    <dbReference type="NCBI Taxonomy" id="43366"/>
    <lineage>
        <taxon>Eukaryota</taxon>
        <taxon>Viridiplantae</taxon>
        <taxon>Streptophyta</taxon>
        <taxon>Embryophyta</taxon>
        <taxon>Tracheophyta</taxon>
        <taxon>Spermatophyta</taxon>
        <taxon>Magnoliopsida</taxon>
        <taxon>eudicotyledons</taxon>
        <taxon>Gunneridae</taxon>
        <taxon>Pentapetalae</taxon>
        <taxon>rosids</taxon>
        <taxon>fabids</taxon>
        <taxon>Fabales</taxon>
        <taxon>Fabaceae</taxon>
        <taxon>Papilionoideae</taxon>
        <taxon>50 kb inversion clade</taxon>
        <taxon>NPAAA clade</taxon>
        <taxon>indigoferoid/millettioid clade</taxon>
        <taxon>Phaseoleae</taxon>
        <taxon>Clitoria</taxon>
    </lineage>
</organism>
<dbReference type="EMBL" id="JAYKXN010000001">
    <property type="protein sequence ID" value="KAK7317624.1"/>
    <property type="molecule type" value="Genomic_DNA"/>
</dbReference>
<protein>
    <submittedName>
        <fullName evidence="1">Uncharacterized protein</fullName>
    </submittedName>
</protein>
<sequence>MVIAAAITLRHLELLLPRIALSRPALRDNFESRRVAYDRRVTHDRSVARDSSVMNRGSLRVDAAAMHQLRQARNFYLQVFNRLLRPPTTSNSPKPIAAATKHPLTSYCHLPRPPTTCCHLQVSMKIHLPQWQPLVEI</sequence>
<reference evidence="1 2" key="1">
    <citation type="submission" date="2024-01" db="EMBL/GenBank/DDBJ databases">
        <title>The genomes of 5 underutilized Papilionoideae crops provide insights into root nodulation and disease resistance.</title>
        <authorList>
            <person name="Yuan L."/>
        </authorList>
    </citation>
    <scope>NUCLEOTIDE SEQUENCE [LARGE SCALE GENOMIC DNA]</scope>
    <source>
        <strain evidence="1">LY-2023</strain>
        <tissue evidence="1">Leaf</tissue>
    </source>
</reference>
<accession>A0AAN9KI78</accession>
<comment type="caution">
    <text evidence="1">The sequence shown here is derived from an EMBL/GenBank/DDBJ whole genome shotgun (WGS) entry which is preliminary data.</text>
</comment>
<name>A0AAN9KI78_CLITE</name>
<proteinExistence type="predicted"/>